<accession>A0AAE5WMH4</accession>
<evidence type="ECO:0000256" key="1">
    <source>
        <dbReference type="ARBA" id="ARBA00023125"/>
    </source>
</evidence>
<gene>
    <name evidence="5" type="ORF">CO657_03770</name>
</gene>
<proteinExistence type="predicted"/>
<dbReference type="PANTHER" id="PTHR12558">
    <property type="entry name" value="CELL DIVISION CYCLE 16,23,27"/>
    <property type="match status" value="1"/>
</dbReference>
<evidence type="ECO:0000256" key="3">
    <source>
        <dbReference type="PROSITE-ProRule" id="PRU01091"/>
    </source>
</evidence>
<dbReference type="GO" id="GO:0003677">
    <property type="term" value="F:DNA binding"/>
    <property type="evidence" value="ECO:0007669"/>
    <property type="project" value="UniProtKB-UniRule"/>
</dbReference>
<dbReference type="Gene3D" id="1.10.10.10">
    <property type="entry name" value="Winged helix-like DNA-binding domain superfamily/Winged helix DNA-binding domain"/>
    <property type="match status" value="1"/>
</dbReference>
<dbReference type="SMART" id="SM00862">
    <property type="entry name" value="Trans_reg_C"/>
    <property type="match status" value="1"/>
</dbReference>
<sequence>MRCLRPATARIAVGRLSVSSSAPSRGASVRARLGIIPAVKAVSDMTDLFTFADVTLDPERGRLMRRGRDVEIGAKPLAMLTYLVRNEGRVVSKDELMQAVWPGVIVTEDSLTQAISQIRKAIGADGLIRTLFRRGYLFENKQSAADAMPEKAFVRALPLAVAPFRLIGPGSDAAWFAEAFSTEVASRLARYHDLEVTWLPEKAVPSPLRATLGFDLNGMVQSVDGMMKVTAVLTEMSSGRIVWSASWDGAIANALEIQSEIAEGIVNALAGHGVLLNVAAEHLHRRAAADRDAFELYLRGRYHTNRFNREDAEKALHCFQRAIEIDPLFSRAWLGLAWSHDELASFGVDMSENDAAALNSARRAVELDPFDAEALVALGEMLGNMGQMEAAEAALDRALGLGPSNADVLAMFSGWAPVFGRIEEGIAAAEKARRLNPSWPIWYDSSFRRASFHAGRYEEALSFILRRQPNTRSMDDLVTAACCAVAIGRPEEAAGWRDQAMLIGYKSASQYLDHAGVKRPEQRAHILDLLKSAQFPVLPGEA</sequence>
<feature type="DNA-binding region" description="OmpR/PhoB-type" evidence="3">
    <location>
        <begin position="46"/>
        <end position="140"/>
    </location>
</feature>
<dbReference type="SUPFAM" id="SSF46894">
    <property type="entry name" value="C-terminal effector domain of the bipartite response regulators"/>
    <property type="match status" value="1"/>
</dbReference>
<organism evidence="5 6">
    <name type="scientific">Rhizobium acidisoli</name>
    <dbReference type="NCBI Taxonomy" id="1538158"/>
    <lineage>
        <taxon>Bacteria</taxon>
        <taxon>Pseudomonadati</taxon>
        <taxon>Pseudomonadota</taxon>
        <taxon>Alphaproteobacteria</taxon>
        <taxon>Hyphomicrobiales</taxon>
        <taxon>Rhizobiaceae</taxon>
        <taxon>Rhizobium/Agrobacterium group</taxon>
        <taxon>Rhizobium</taxon>
    </lineage>
</organism>
<dbReference type="Proteomes" id="UP000220927">
    <property type="component" value="Chromosome"/>
</dbReference>
<name>A0AAE5WMH4_9HYPH</name>
<dbReference type="Pfam" id="PF13181">
    <property type="entry name" value="TPR_8"/>
    <property type="match status" value="1"/>
</dbReference>
<keyword evidence="6" id="KW-1185">Reference proteome</keyword>
<dbReference type="GO" id="GO:0006355">
    <property type="term" value="P:regulation of DNA-templated transcription"/>
    <property type="evidence" value="ECO:0007669"/>
    <property type="project" value="InterPro"/>
</dbReference>
<dbReference type="SUPFAM" id="SSF48452">
    <property type="entry name" value="TPR-like"/>
    <property type="match status" value="1"/>
</dbReference>
<dbReference type="PROSITE" id="PS51755">
    <property type="entry name" value="OMPR_PHOB"/>
    <property type="match status" value="1"/>
</dbReference>
<protein>
    <submittedName>
        <fullName evidence="5">Tetratricopeptide repeat protein</fullName>
    </submittedName>
</protein>
<dbReference type="InterPro" id="IPR001867">
    <property type="entry name" value="OmpR/PhoB-type_DNA-bd"/>
</dbReference>
<dbReference type="GO" id="GO:0000160">
    <property type="term" value="P:phosphorelay signal transduction system"/>
    <property type="evidence" value="ECO:0007669"/>
    <property type="project" value="InterPro"/>
</dbReference>
<feature type="domain" description="OmpR/PhoB-type" evidence="4">
    <location>
        <begin position="46"/>
        <end position="140"/>
    </location>
</feature>
<dbReference type="SMART" id="SM00028">
    <property type="entry name" value="TPR"/>
    <property type="match status" value="2"/>
</dbReference>
<dbReference type="PANTHER" id="PTHR12558:SF33">
    <property type="entry name" value="BLL7664 PROTEIN"/>
    <property type="match status" value="1"/>
</dbReference>
<dbReference type="AlphaFoldDB" id="A0AAE5WMH4"/>
<evidence type="ECO:0000256" key="2">
    <source>
        <dbReference type="PROSITE-ProRule" id="PRU00339"/>
    </source>
</evidence>
<dbReference type="Gene3D" id="1.25.40.10">
    <property type="entry name" value="Tetratricopeptide repeat domain"/>
    <property type="match status" value="1"/>
</dbReference>
<keyword evidence="2" id="KW-0802">TPR repeat</keyword>
<evidence type="ECO:0000313" key="5">
    <source>
        <dbReference type="EMBL" id="QAS77256.1"/>
    </source>
</evidence>
<keyword evidence="1 3" id="KW-0238">DNA-binding</keyword>
<dbReference type="InterPro" id="IPR016032">
    <property type="entry name" value="Sig_transdc_resp-reg_C-effctor"/>
</dbReference>
<dbReference type="InterPro" id="IPR011990">
    <property type="entry name" value="TPR-like_helical_dom_sf"/>
</dbReference>
<dbReference type="InterPro" id="IPR019734">
    <property type="entry name" value="TPR_rpt"/>
</dbReference>
<dbReference type="Pfam" id="PF00486">
    <property type="entry name" value="Trans_reg_C"/>
    <property type="match status" value="1"/>
</dbReference>
<dbReference type="KEGG" id="rad:CO657_03770"/>
<evidence type="ECO:0000259" key="4">
    <source>
        <dbReference type="PROSITE" id="PS51755"/>
    </source>
</evidence>
<evidence type="ECO:0000313" key="6">
    <source>
        <dbReference type="Proteomes" id="UP000220927"/>
    </source>
</evidence>
<dbReference type="CDD" id="cd00383">
    <property type="entry name" value="trans_reg_C"/>
    <property type="match status" value="1"/>
</dbReference>
<reference evidence="5 6" key="1">
    <citation type="submission" date="2019-01" db="EMBL/GenBank/DDBJ databases">
        <title>Genomic insights into the origins and evolution of symbiotic genes in the Phaseolus vulgaris microsymbionts.</title>
        <authorList>
            <person name="Tong W."/>
        </authorList>
    </citation>
    <scope>NUCLEOTIDE SEQUENCE [LARGE SCALE GENOMIC DNA]</scope>
    <source>
        <strain evidence="5 6">FH23</strain>
    </source>
</reference>
<dbReference type="PROSITE" id="PS50005">
    <property type="entry name" value="TPR"/>
    <property type="match status" value="1"/>
</dbReference>
<dbReference type="InterPro" id="IPR036388">
    <property type="entry name" value="WH-like_DNA-bd_sf"/>
</dbReference>
<dbReference type="EMBL" id="CP034998">
    <property type="protein sequence ID" value="QAS77256.1"/>
    <property type="molecule type" value="Genomic_DNA"/>
</dbReference>
<feature type="repeat" description="TPR" evidence="2">
    <location>
        <begin position="372"/>
        <end position="405"/>
    </location>
</feature>